<keyword evidence="3" id="KW-0804">Transcription</keyword>
<reference evidence="6" key="1">
    <citation type="submission" date="2016-04" db="EMBL/GenBank/DDBJ databases">
        <authorList>
            <person name="Chen L."/>
            <person name="Zhuang W."/>
            <person name="Wang G."/>
        </authorList>
    </citation>
    <scope>NUCLEOTIDE SEQUENCE [LARGE SCALE GENOMIC DNA]</scope>
    <source>
        <strain evidence="6">208</strain>
    </source>
</reference>
<dbReference type="STRING" id="550983.A4R26_04140"/>
<dbReference type="Gene3D" id="1.10.10.10">
    <property type="entry name" value="Winged helix-like DNA-binding domain superfamily/Winged helix DNA-binding domain"/>
    <property type="match status" value="1"/>
</dbReference>
<dbReference type="PANTHER" id="PTHR42756:SF1">
    <property type="entry name" value="TRANSCRIPTIONAL REPRESSOR OF EMRAB OPERON"/>
    <property type="match status" value="1"/>
</dbReference>
<dbReference type="GO" id="GO:0003700">
    <property type="term" value="F:DNA-binding transcription factor activity"/>
    <property type="evidence" value="ECO:0007669"/>
    <property type="project" value="InterPro"/>
</dbReference>
<evidence type="ECO:0000313" key="6">
    <source>
        <dbReference type="Proteomes" id="UP000192276"/>
    </source>
</evidence>
<evidence type="ECO:0000256" key="3">
    <source>
        <dbReference type="ARBA" id="ARBA00023163"/>
    </source>
</evidence>
<gene>
    <name evidence="5" type="ORF">A4R26_04140</name>
</gene>
<keyword evidence="6" id="KW-1185">Reference proteome</keyword>
<dbReference type="Proteomes" id="UP000192276">
    <property type="component" value="Unassembled WGS sequence"/>
</dbReference>
<dbReference type="GO" id="GO:0003677">
    <property type="term" value="F:DNA binding"/>
    <property type="evidence" value="ECO:0007669"/>
    <property type="project" value="UniProtKB-KW"/>
</dbReference>
<proteinExistence type="predicted"/>
<accession>A0A1V9FJW7</accession>
<feature type="domain" description="HTH marR-type" evidence="4">
    <location>
        <begin position="14"/>
        <end position="149"/>
    </location>
</feature>
<dbReference type="EMBL" id="LWBP01000188">
    <property type="protein sequence ID" value="OQP58648.1"/>
    <property type="molecule type" value="Genomic_DNA"/>
</dbReference>
<dbReference type="SMART" id="SM00347">
    <property type="entry name" value="HTH_MARR"/>
    <property type="match status" value="1"/>
</dbReference>
<dbReference type="InterPro" id="IPR036390">
    <property type="entry name" value="WH_DNA-bd_sf"/>
</dbReference>
<sequence>MSAFDPERHITNVDYKIVAALEKISEVFRVLLWAEAKEHKLSPIQMQLLIFIKYHNNDKQRRIASMAREFNLTKATISDSIKVLEQKGLIKRTDDALDSRSFNFSLTDQGVKLTGMIENFTLPLDGAIATLAPEKKEQFLVSVLDLIYRLNQTGIISTQRMCYNCYYYSGDRQQTHYCNLMQKDLAIDELRIECPEHKAIGNKQ</sequence>
<dbReference type="PANTHER" id="PTHR42756">
    <property type="entry name" value="TRANSCRIPTIONAL REGULATOR, MARR"/>
    <property type="match status" value="1"/>
</dbReference>
<keyword evidence="2" id="KW-0238">DNA-binding</keyword>
<dbReference type="Pfam" id="PF12802">
    <property type="entry name" value="MarR_2"/>
    <property type="match status" value="1"/>
</dbReference>
<protein>
    <recommendedName>
        <fullName evidence="4">HTH marR-type domain-containing protein</fullName>
    </recommendedName>
</protein>
<evidence type="ECO:0000259" key="4">
    <source>
        <dbReference type="PROSITE" id="PS50995"/>
    </source>
</evidence>
<comment type="caution">
    <text evidence="5">The sequence shown here is derived from an EMBL/GenBank/DDBJ whole genome shotgun (WGS) entry which is preliminary data.</text>
</comment>
<keyword evidence="1" id="KW-0805">Transcription regulation</keyword>
<organism evidence="5 6">
    <name type="scientific">Niastella populi</name>
    <dbReference type="NCBI Taxonomy" id="550983"/>
    <lineage>
        <taxon>Bacteria</taxon>
        <taxon>Pseudomonadati</taxon>
        <taxon>Bacteroidota</taxon>
        <taxon>Chitinophagia</taxon>
        <taxon>Chitinophagales</taxon>
        <taxon>Chitinophagaceae</taxon>
        <taxon>Niastella</taxon>
    </lineage>
</organism>
<evidence type="ECO:0000313" key="5">
    <source>
        <dbReference type="EMBL" id="OQP58648.1"/>
    </source>
</evidence>
<dbReference type="AlphaFoldDB" id="A0A1V9FJW7"/>
<dbReference type="InterPro" id="IPR000835">
    <property type="entry name" value="HTH_MarR-typ"/>
</dbReference>
<dbReference type="InterPro" id="IPR036388">
    <property type="entry name" value="WH-like_DNA-bd_sf"/>
</dbReference>
<name>A0A1V9FJW7_9BACT</name>
<dbReference type="PROSITE" id="PS50995">
    <property type="entry name" value="HTH_MARR_2"/>
    <property type="match status" value="1"/>
</dbReference>
<dbReference type="RefSeq" id="WP_081166264.1">
    <property type="nucleotide sequence ID" value="NZ_LWBP01000188.1"/>
</dbReference>
<dbReference type="SUPFAM" id="SSF46785">
    <property type="entry name" value="Winged helix' DNA-binding domain"/>
    <property type="match status" value="1"/>
</dbReference>
<dbReference type="OrthoDB" id="9786071at2"/>
<evidence type="ECO:0000256" key="1">
    <source>
        <dbReference type="ARBA" id="ARBA00023015"/>
    </source>
</evidence>
<evidence type="ECO:0000256" key="2">
    <source>
        <dbReference type="ARBA" id="ARBA00023125"/>
    </source>
</evidence>